<evidence type="ECO:0000313" key="2">
    <source>
        <dbReference type="Proteomes" id="UP001177003"/>
    </source>
</evidence>
<dbReference type="AlphaFoldDB" id="A0AA36ERK0"/>
<gene>
    <name evidence="1" type="ORF">LSALG_LOCUS41684</name>
</gene>
<keyword evidence="2" id="KW-1185">Reference proteome</keyword>
<reference evidence="1" key="1">
    <citation type="submission" date="2023-04" db="EMBL/GenBank/DDBJ databases">
        <authorList>
            <person name="Vijverberg K."/>
            <person name="Xiong W."/>
            <person name="Schranz E."/>
        </authorList>
    </citation>
    <scope>NUCLEOTIDE SEQUENCE</scope>
</reference>
<sequence>MSRKDHCYQGELGRLHSCCGWNEYHLASSWENGVIVRHELARLNPEVPNHGRFARKVEEVDASLSSLAEMDFSCLFPLGEPEYDGFCKFCRRPNPGGSSSDSECSFGF</sequence>
<dbReference type="EMBL" id="OX465085">
    <property type="protein sequence ID" value="CAI9303235.1"/>
    <property type="molecule type" value="Genomic_DNA"/>
</dbReference>
<protein>
    <submittedName>
        <fullName evidence="1">Uncharacterized protein</fullName>
    </submittedName>
</protein>
<proteinExistence type="predicted"/>
<name>A0AA36ERK0_LACSI</name>
<organism evidence="1 2">
    <name type="scientific">Lactuca saligna</name>
    <name type="common">Willowleaf lettuce</name>
    <dbReference type="NCBI Taxonomy" id="75948"/>
    <lineage>
        <taxon>Eukaryota</taxon>
        <taxon>Viridiplantae</taxon>
        <taxon>Streptophyta</taxon>
        <taxon>Embryophyta</taxon>
        <taxon>Tracheophyta</taxon>
        <taxon>Spermatophyta</taxon>
        <taxon>Magnoliopsida</taxon>
        <taxon>eudicotyledons</taxon>
        <taxon>Gunneridae</taxon>
        <taxon>Pentapetalae</taxon>
        <taxon>asterids</taxon>
        <taxon>campanulids</taxon>
        <taxon>Asterales</taxon>
        <taxon>Asteraceae</taxon>
        <taxon>Cichorioideae</taxon>
        <taxon>Cichorieae</taxon>
        <taxon>Lactucinae</taxon>
        <taxon>Lactuca</taxon>
    </lineage>
</organism>
<evidence type="ECO:0000313" key="1">
    <source>
        <dbReference type="EMBL" id="CAI9303235.1"/>
    </source>
</evidence>
<dbReference type="Proteomes" id="UP001177003">
    <property type="component" value="Chromosome 9"/>
</dbReference>
<accession>A0AA36ERK0</accession>